<dbReference type="InterPro" id="IPR007627">
    <property type="entry name" value="RNA_pol_sigma70_r2"/>
</dbReference>
<dbReference type="SUPFAM" id="SSF88946">
    <property type="entry name" value="Sigma2 domain of RNA polymerase sigma factors"/>
    <property type="match status" value="1"/>
</dbReference>
<dbReference type="Gene3D" id="1.10.1740.10">
    <property type="match status" value="1"/>
</dbReference>
<name>A0ABY2ZAM5_9GAMM</name>
<keyword evidence="2" id="KW-0805">Transcription regulation</keyword>
<accession>A0ABY2ZAM5</accession>
<dbReference type="InterPro" id="IPR039425">
    <property type="entry name" value="RNA_pol_sigma-70-like"/>
</dbReference>
<feature type="domain" description="RNA polymerase sigma factor 70 region 4 type 2" evidence="6">
    <location>
        <begin position="124"/>
        <end position="176"/>
    </location>
</feature>
<dbReference type="PANTHER" id="PTHR43133:SF62">
    <property type="entry name" value="RNA POLYMERASE SIGMA FACTOR SIGZ"/>
    <property type="match status" value="1"/>
</dbReference>
<keyword evidence="3" id="KW-0731">Sigma factor</keyword>
<dbReference type="InterPro" id="IPR036388">
    <property type="entry name" value="WH-like_DNA-bd_sf"/>
</dbReference>
<gene>
    <name evidence="7" type="ORF">FJW00_06010</name>
</gene>
<keyword evidence="4" id="KW-0804">Transcription</keyword>
<evidence type="ECO:0000313" key="7">
    <source>
        <dbReference type="EMBL" id="TPV29754.1"/>
    </source>
</evidence>
<dbReference type="InterPro" id="IPR014284">
    <property type="entry name" value="RNA_pol_sigma-70_dom"/>
</dbReference>
<evidence type="ECO:0000259" key="6">
    <source>
        <dbReference type="Pfam" id="PF08281"/>
    </source>
</evidence>
<dbReference type="NCBIfam" id="TIGR02937">
    <property type="entry name" value="sigma70-ECF"/>
    <property type="match status" value="1"/>
</dbReference>
<evidence type="ECO:0000256" key="2">
    <source>
        <dbReference type="ARBA" id="ARBA00023015"/>
    </source>
</evidence>
<feature type="domain" description="RNA polymerase sigma-70 region 2" evidence="5">
    <location>
        <begin position="27"/>
        <end position="94"/>
    </location>
</feature>
<dbReference type="Pfam" id="PF08281">
    <property type="entry name" value="Sigma70_r4_2"/>
    <property type="match status" value="1"/>
</dbReference>
<comment type="similarity">
    <text evidence="1">Belongs to the sigma-70 factor family. ECF subfamily.</text>
</comment>
<dbReference type="Gene3D" id="1.10.10.10">
    <property type="entry name" value="Winged helix-like DNA-binding domain superfamily/Winged helix DNA-binding domain"/>
    <property type="match status" value="1"/>
</dbReference>
<dbReference type="EMBL" id="VHIZ01000032">
    <property type="protein sequence ID" value="TPV29754.1"/>
    <property type="molecule type" value="Genomic_DNA"/>
</dbReference>
<evidence type="ECO:0000256" key="1">
    <source>
        <dbReference type="ARBA" id="ARBA00010641"/>
    </source>
</evidence>
<dbReference type="InterPro" id="IPR013325">
    <property type="entry name" value="RNA_pol_sigma_r2"/>
</dbReference>
<comment type="caution">
    <text evidence="7">The sequence shown here is derived from an EMBL/GenBank/DDBJ whole genome shotgun (WGS) entry which is preliminary data.</text>
</comment>
<dbReference type="SUPFAM" id="SSF88659">
    <property type="entry name" value="Sigma3 and sigma4 domains of RNA polymerase sigma factors"/>
    <property type="match status" value="1"/>
</dbReference>
<organism evidence="7 8">
    <name type="scientific">Pantoea anthophila</name>
    <dbReference type="NCBI Taxonomy" id="470931"/>
    <lineage>
        <taxon>Bacteria</taxon>
        <taxon>Pseudomonadati</taxon>
        <taxon>Pseudomonadota</taxon>
        <taxon>Gammaproteobacteria</taxon>
        <taxon>Enterobacterales</taxon>
        <taxon>Erwiniaceae</taxon>
        <taxon>Pantoea</taxon>
    </lineage>
</organism>
<dbReference type="InterPro" id="IPR013324">
    <property type="entry name" value="RNA_pol_sigma_r3/r4-like"/>
</dbReference>
<dbReference type="RefSeq" id="WP_046102791.1">
    <property type="nucleotide sequence ID" value="NZ_CP122311.1"/>
</dbReference>
<dbReference type="CDD" id="cd06171">
    <property type="entry name" value="Sigma70_r4"/>
    <property type="match status" value="1"/>
</dbReference>
<dbReference type="Proteomes" id="UP000316142">
    <property type="component" value="Unassembled WGS sequence"/>
</dbReference>
<proteinExistence type="inferred from homology"/>
<keyword evidence="8" id="KW-1185">Reference proteome</keyword>
<evidence type="ECO:0000313" key="8">
    <source>
        <dbReference type="Proteomes" id="UP000316142"/>
    </source>
</evidence>
<dbReference type="PANTHER" id="PTHR43133">
    <property type="entry name" value="RNA POLYMERASE ECF-TYPE SIGMA FACTO"/>
    <property type="match status" value="1"/>
</dbReference>
<evidence type="ECO:0000256" key="3">
    <source>
        <dbReference type="ARBA" id="ARBA00023082"/>
    </source>
</evidence>
<evidence type="ECO:0000259" key="5">
    <source>
        <dbReference type="Pfam" id="PF04542"/>
    </source>
</evidence>
<dbReference type="InterPro" id="IPR013249">
    <property type="entry name" value="RNA_pol_sigma70_r4_t2"/>
</dbReference>
<protein>
    <submittedName>
        <fullName evidence="7">Sigma-70 family RNA polymerase sigma factor</fullName>
    </submittedName>
</protein>
<sequence length="182" mass="21156">MTKNVPPIQADLMNRIACGDKAALAQLYRVLSPRLYGIILRMVRRRDWAEEILHDTFIQIWQSATYYDERRSEPHIWLSHIARNRAIDFLRKHENRCCSMEEIGEAEAGFQTSLPADESHAEARRLQHCMAHLPAEERQSLSLAYYRGLSQSEIALSMRQPEGTVKSWIRRALTHLRECIGL</sequence>
<evidence type="ECO:0000256" key="4">
    <source>
        <dbReference type="ARBA" id="ARBA00023163"/>
    </source>
</evidence>
<dbReference type="Pfam" id="PF04542">
    <property type="entry name" value="Sigma70_r2"/>
    <property type="match status" value="1"/>
</dbReference>
<reference evidence="7 8" key="1">
    <citation type="submission" date="2019-06" db="EMBL/GenBank/DDBJ databases">
        <title>Taxogenomics and systematics of the genus Pantoea.</title>
        <authorList>
            <person name="Tambong J.T."/>
        </authorList>
    </citation>
    <scope>NUCLEOTIDE SEQUENCE [LARGE SCALE GENOMIC DNA]</scope>
    <source>
        <strain evidence="7 8">LMG 2558</strain>
    </source>
</reference>